<feature type="domain" description="Putative auto-transporter adhesin head GIN" evidence="1">
    <location>
        <begin position="3"/>
        <end position="88"/>
    </location>
</feature>
<organism evidence="2">
    <name type="scientific">hydrothermal vent metagenome</name>
    <dbReference type="NCBI Taxonomy" id="652676"/>
    <lineage>
        <taxon>unclassified sequences</taxon>
        <taxon>metagenomes</taxon>
        <taxon>ecological metagenomes</taxon>
    </lineage>
</organism>
<dbReference type="AlphaFoldDB" id="A0A3B0T3X3"/>
<dbReference type="Pfam" id="PF10988">
    <property type="entry name" value="DUF2807"/>
    <property type="match status" value="1"/>
</dbReference>
<reference evidence="2" key="1">
    <citation type="submission" date="2018-06" db="EMBL/GenBank/DDBJ databases">
        <authorList>
            <person name="Zhirakovskaya E."/>
        </authorList>
    </citation>
    <scope>NUCLEOTIDE SEQUENCE</scope>
</reference>
<proteinExistence type="predicted"/>
<evidence type="ECO:0000259" key="1">
    <source>
        <dbReference type="Pfam" id="PF10988"/>
    </source>
</evidence>
<dbReference type="InterPro" id="IPR021255">
    <property type="entry name" value="DUF2807"/>
</dbReference>
<dbReference type="EMBL" id="UOEH01000631">
    <property type="protein sequence ID" value="VAW08027.1"/>
    <property type="molecule type" value="Genomic_DNA"/>
</dbReference>
<dbReference type="PANTHER" id="PTHR39200:SF1">
    <property type="entry name" value="AUTO-TRANSPORTER ADHESIN HEAD GIN DOMAIN-CONTAINING PROTEIN-RELATED"/>
    <property type="match status" value="1"/>
</dbReference>
<dbReference type="PANTHER" id="PTHR39200">
    <property type="entry name" value="HYPOTHETICAL EXPORTED PROTEIN"/>
    <property type="match status" value="1"/>
</dbReference>
<evidence type="ECO:0000313" key="2">
    <source>
        <dbReference type="EMBL" id="VAW08027.1"/>
    </source>
</evidence>
<accession>A0A3B0T3X3</accession>
<protein>
    <recommendedName>
        <fullName evidence="1">Putative auto-transporter adhesin head GIN domain-containing protein</fullName>
    </recommendedName>
</protein>
<sequence length="104" mass="10265">GVADVDVEGVAADDFSVRLAGVGEIDVAGTCNGLTASLSGVGELDAAGLECADVEVRVSGIGEASVYASRSVDANVSGIGSITIYGSPARVEKSSSFLADITVK</sequence>
<feature type="non-terminal residue" evidence="2">
    <location>
        <position position="1"/>
    </location>
</feature>
<gene>
    <name evidence="2" type="ORF">MNBD_ALPHA05-424</name>
</gene>
<name>A0A3B0T3X3_9ZZZZ</name>
<dbReference type="Gene3D" id="2.160.20.120">
    <property type="match status" value="1"/>
</dbReference>